<proteinExistence type="predicted"/>
<comment type="caution">
    <text evidence="1">The sequence shown here is derived from an EMBL/GenBank/DDBJ whole genome shotgun (WGS) entry which is preliminary data.</text>
</comment>
<name>A0ABT0TWL9_9GAMM</name>
<dbReference type="EMBL" id="JAKMAI010000007">
    <property type="protein sequence ID" value="MCM0158349.1"/>
    <property type="molecule type" value="Genomic_DNA"/>
</dbReference>
<evidence type="ECO:0000313" key="2">
    <source>
        <dbReference type="Proteomes" id="UP001203831"/>
    </source>
</evidence>
<accession>A0ABT0TWL9</accession>
<protein>
    <recommendedName>
        <fullName evidence="3">Transposase</fullName>
    </recommendedName>
</protein>
<evidence type="ECO:0000313" key="1">
    <source>
        <dbReference type="EMBL" id="MCM0158349.1"/>
    </source>
</evidence>
<keyword evidence="2" id="KW-1185">Reference proteome</keyword>
<organism evidence="1 2">
    <name type="scientific">endosymbiont of Metamasius hemipterus</name>
    <dbReference type="NCBI Taxonomy" id="204627"/>
    <lineage>
        <taxon>Bacteria</taxon>
        <taxon>Pseudomonadati</taxon>
        <taxon>Pseudomonadota</taxon>
        <taxon>Gammaproteobacteria</taxon>
        <taxon>Candidatus Nardonella</taxon>
    </lineage>
</organism>
<reference evidence="1" key="1">
    <citation type="submission" date="2022-01" db="EMBL/GenBank/DDBJ databases">
        <title>Genome assemble of Metamasius hemipterus Nardonella endosymbiont.</title>
        <authorList>
            <person name="Palmieri L."/>
            <person name="Pavarini R."/>
            <person name="Sharma P."/>
        </authorList>
    </citation>
    <scope>NUCLEOTIDE SEQUENCE [LARGE SCALE GENOMIC DNA]</scope>
    <source>
        <strain evidence="1">NARMHE1</strain>
    </source>
</reference>
<gene>
    <name evidence="1" type="ORF">L7J86_00960</name>
</gene>
<sequence length="58" mass="6784">MINHSRSTGSYGFNYSTTARENLNLKNFGSETFRSIWCGEMLTKSDDERRTKIYKNIL</sequence>
<evidence type="ECO:0008006" key="3">
    <source>
        <dbReference type="Google" id="ProtNLM"/>
    </source>
</evidence>
<dbReference type="Proteomes" id="UP001203831">
    <property type="component" value="Unassembled WGS sequence"/>
</dbReference>
<dbReference type="RefSeq" id="WP_250672695.1">
    <property type="nucleotide sequence ID" value="NZ_JAKMAI010000007.1"/>
</dbReference>